<sequence>MAKSIGLPLCSDLSSSHPTERNSSLFVEVPRNVIVAICGGARLYTLPSWLRALSALIFDVAHANKIPDARLAHDDTVGRSCRLVCAGVNVRFPRANQTSIKGQPNLRSPPASAIESSGAKGRLWRQFQTLASGGHVSGFRVAPSSSGRSVVGPETDGPVPA</sequence>
<gene>
    <name evidence="2" type="ordered locus">NGR_b19950</name>
</gene>
<dbReference type="HOGENOM" id="CLU_1642350_0_0_5"/>
<evidence type="ECO:0000313" key="2">
    <source>
        <dbReference type="EMBL" id="ACP23442.1"/>
    </source>
</evidence>
<reference evidence="2 3" key="2">
    <citation type="journal article" date="2009" name="Appl. Environ. Microbiol.">
        <title>Rhizobium sp. strain NGR234 possesses a remarkable number of secretion systems.</title>
        <authorList>
            <person name="Schmeisser C."/>
            <person name="Liesegang H."/>
            <person name="Krysciak D."/>
            <person name="Bakkou N."/>
            <person name="Le Quere A."/>
            <person name="Wollherr A."/>
            <person name="Heinemeyer I."/>
            <person name="Morgenstern B."/>
            <person name="Pommerening-Roeser A."/>
            <person name="Flores M."/>
            <person name="Palacios R."/>
            <person name="Brenner S."/>
            <person name="Gottschalk G."/>
            <person name="Schmitz R.A."/>
            <person name="Broughton W.J."/>
            <person name="Perret X."/>
            <person name="Strittmatter A.W."/>
            <person name="Streit W.R."/>
        </authorList>
    </citation>
    <scope>NUCLEOTIDE SEQUENCE [LARGE SCALE GENOMIC DNA]</scope>
    <source>
        <strain evidence="3">NBRC 101917 / NGR234</strain>
    </source>
</reference>
<geneLocation type="plasmid" evidence="3">
    <name>sym pNGR234b</name>
</geneLocation>
<accession>C3KM06</accession>
<dbReference type="Proteomes" id="UP000001054">
    <property type="component" value="Plasmid pNGR234b"/>
</dbReference>
<evidence type="ECO:0000313" key="3">
    <source>
        <dbReference type="Proteomes" id="UP000001054"/>
    </source>
</evidence>
<name>C3KM06_SINFN</name>
<dbReference type="EMBL" id="CP000874">
    <property type="protein sequence ID" value="ACP23442.1"/>
    <property type="molecule type" value="Genomic_DNA"/>
</dbReference>
<keyword evidence="2" id="KW-0614">Plasmid</keyword>
<feature type="region of interest" description="Disordered" evidence="1">
    <location>
        <begin position="138"/>
        <end position="161"/>
    </location>
</feature>
<proteinExistence type="predicted"/>
<keyword evidence="3" id="KW-1185">Reference proteome</keyword>
<organism evidence="2 3">
    <name type="scientific">Sinorhizobium fredii (strain NBRC 101917 / NGR234)</name>
    <dbReference type="NCBI Taxonomy" id="394"/>
    <lineage>
        <taxon>Bacteria</taxon>
        <taxon>Pseudomonadati</taxon>
        <taxon>Pseudomonadota</taxon>
        <taxon>Alphaproteobacteria</taxon>
        <taxon>Hyphomicrobiales</taxon>
        <taxon>Rhizobiaceae</taxon>
        <taxon>Sinorhizobium/Ensifer group</taxon>
        <taxon>Sinorhizobium</taxon>
    </lineage>
</organism>
<protein>
    <submittedName>
        <fullName evidence="2">Uncharacterized protein</fullName>
    </submittedName>
</protein>
<dbReference type="AlphaFoldDB" id="C3KM06"/>
<dbReference type="OrthoDB" id="9935066at2"/>
<evidence type="ECO:0000256" key="1">
    <source>
        <dbReference type="SAM" id="MobiDB-lite"/>
    </source>
</evidence>
<reference evidence="3" key="1">
    <citation type="journal article" date="2004" name="J. Bacteriol.">
        <title>An evolutionary hot spot: the pNGR234b replicon of Rhizobium sp. strain NGR234.</title>
        <authorList>
            <person name="Streit W.R."/>
            <person name="Schmitz R.A."/>
            <person name="Perret X."/>
            <person name="Staehelin C."/>
            <person name="Deakin W.J."/>
            <person name="Raasch C."/>
            <person name="Liesegang H."/>
            <person name="Broughton W.J."/>
        </authorList>
    </citation>
    <scope>NUCLEOTIDE SEQUENCE [LARGE SCALE GENOMIC DNA]</scope>
    <source>
        <strain evidence="3">NBRC 101917 / NGR234</strain>
    </source>
</reference>
<dbReference type="KEGG" id="rhi:NGR_b19950"/>